<feature type="compositionally biased region" description="Low complexity" evidence="7">
    <location>
        <begin position="103"/>
        <end position="116"/>
    </location>
</feature>
<feature type="region of interest" description="Disordered" evidence="7">
    <location>
        <begin position="1"/>
        <end position="26"/>
    </location>
</feature>
<keyword evidence="10" id="KW-1185">Reference proteome</keyword>
<organism evidence="9 10">
    <name type="scientific">Acorus calamus</name>
    <name type="common">Sweet flag</name>
    <dbReference type="NCBI Taxonomy" id="4465"/>
    <lineage>
        <taxon>Eukaryota</taxon>
        <taxon>Viridiplantae</taxon>
        <taxon>Streptophyta</taxon>
        <taxon>Embryophyta</taxon>
        <taxon>Tracheophyta</taxon>
        <taxon>Spermatophyta</taxon>
        <taxon>Magnoliopsida</taxon>
        <taxon>Liliopsida</taxon>
        <taxon>Acoraceae</taxon>
        <taxon>Acorus</taxon>
    </lineage>
</organism>
<keyword evidence="6" id="KW-0539">Nucleus</keyword>
<dbReference type="InterPro" id="IPR045314">
    <property type="entry name" value="bZIP_plant_GBF1"/>
</dbReference>
<dbReference type="Proteomes" id="UP001180020">
    <property type="component" value="Unassembled WGS sequence"/>
</dbReference>
<evidence type="ECO:0000256" key="7">
    <source>
        <dbReference type="SAM" id="MobiDB-lite"/>
    </source>
</evidence>
<dbReference type="AlphaFoldDB" id="A0AAV9EE84"/>
<evidence type="ECO:0000256" key="4">
    <source>
        <dbReference type="ARBA" id="ARBA00023125"/>
    </source>
</evidence>
<protein>
    <recommendedName>
        <fullName evidence="8">BZIP domain-containing protein</fullName>
    </recommendedName>
</protein>
<name>A0AAV9EE84_ACOCL</name>
<evidence type="ECO:0000313" key="10">
    <source>
        <dbReference type="Proteomes" id="UP001180020"/>
    </source>
</evidence>
<accession>A0AAV9EE84</accession>
<feature type="region of interest" description="Disordered" evidence="7">
    <location>
        <begin position="100"/>
        <end position="123"/>
    </location>
</feature>
<gene>
    <name evidence="9" type="ORF">QJS10_CPA08g01539</name>
</gene>
<feature type="compositionally biased region" description="Polar residues" evidence="7">
    <location>
        <begin position="212"/>
        <end position="223"/>
    </location>
</feature>
<evidence type="ECO:0000256" key="2">
    <source>
        <dbReference type="ARBA" id="ARBA00007163"/>
    </source>
</evidence>
<proteinExistence type="inferred from homology"/>
<dbReference type="GO" id="GO:0005634">
    <property type="term" value="C:nucleus"/>
    <property type="evidence" value="ECO:0007669"/>
    <property type="project" value="UniProtKB-SubCell"/>
</dbReference>
<evidence type="ECO:0000256" key="6">
    <source>
        <dbReference type="ARBA" id="ARBA00023242"/>
    </source>
</evidence>
<dbReference type="EMBL" id="JAUJYO010000008">
    <property type="protein sequence ID" value="KAK1311476.1"/>
    <property type="molecule type" value="Genomic_DNA"/>
</dbReference>
<reference evidence="9" key="2">
    <citation type="submission" date="2023-06" db="EMBL/GenBank/DDBJ databases">
        <authorList>
            <person name="Ma L."/>
            <person name="Liu K.-W."/>
            <person name="Li Z."/>
            <person name="Hsiao Y.-Y."/>
            <person name="Qi Y."/>
            <person name="Fu T."/>
            <person name="Tang G."/>
            <person name="Zhang D."/>
            <person name="Sun W.-H."/>
            <person name="Liu D.-K."/>
            <person name="Li Y."/>
            <person name="Chen G.-Z."/>
            <person name="Liu X.-D."/>
            <person name="Liao X.-Y."/>
            <person name="Jiang Y.-T."/>
            <person name="Yu X."/>
            <person name="Hao Y."/>
            <person name="Huang J."/>
            <person name="Zhao X.-W."/>
            <person name="Ke S."/>
            <person name="Chen Y.-Y."/>
            <person name="Wu W.-L."/>
            <person name="Hsu J.-L."/>
            <person name="Lin Y.-F."/>
            <person name="Huang M.-D."/>
            <person name="Li C.-Y."/>
            <person name="Huang L."/>
            <person name="Wang Z.-W."/>
            <person name="Zhao X."/>
            <person name="Zhong W.-Y."/>
            <person name="Peng D.-H."/>
            <person name="Ahmad S."/>
            <person name="Lan S."/>
            <person name="Zhang J.-S."/>
            <person name="Tsai W.-C."/>
            <person name="Van De Peer Y."/>
            <person name="Liu Z.-J."/>
        </authorList>
    </citation>
    <scope>NUCLEOTIDE SEQUENCE</scope>
    <source>
        <strain evidence="9">CP</strain>
        <tissue evidence="9">Leaves</tissue>
    </source>
</reference>
<evidence type="ECO:0000256" key="5">
    <source>
        <dbReference type="ARBA" id="ARBA00023163"/>
    </source>
</evidence>
<dbReference type="InterPro" id="IPR044827">
    <property type="entry name" value="GBF-like"/>
</dbReference>
<keyword evidence="5" id="KW-0804">Transcription</keyword>
<comment type="similarity">
    <text evidence="2">Belongs to the bZIP family.</text>
</comment>
<dbReference type="PANTHER" id="PTHR45967">
    <property type="entry name" value="G-BOX-BINDING FACTOR 3-RELATED"/>
    <property type="match status" value="1"/>
</dbReference>
<comment type="subcellular location">
    <subcellularLocation>
        <location evidence="1">Nucleus</location>
    </subcellularLocation>
</comment>
<keyword evidence="4" id="KW-0238">DNA-binding</keyword>
<feature type="domain" description="BZIP" evidence="8">
    <location>
        <begin position="126"/>
        <end position="189"/>
    </location>
</feature>
<keyword evidence="3" id="KW-0805">Transcription regulation</keyword>
<evidence type="ECO:0000256" key="1">
    <source>
        <dbReference type="ARBA" id="ARBA00004123"/>
    </source>
</evidence>
<reference evidence="9" key="1">
    <citation type="journal article" date="2023" name="Nat. Commun.">
        <title>Diploid and tetraploid genomes of Acorus and the evolution of monocots.</title>
        <authorList>
            <person name="Ma L."/>
            <person name="Liu K.W."/>
            <person name="Li Z."/>
            <person name="Hsiao Y.Y."/>
            <person name="Qi Y."/>
            <person name="Fu T."/>
            <person name="Tang G.D."/>
            <person name="Zhang D."/>
            <person name="Sun W.H."/>
            <person name="Liu D.K."/>
            <person name="Li Y."/>
            <person name="Chen G.Z."/>
            <person name="Liu X.D."/>
            <person name="Liao X.Y."/>
            <person name="Jiang Y.T."/>
            <person name="Yu X."/>
            <person name="Hao Y."/>
            <person name="Huang J."/>
            <person name="Zhao X.W."/>
            <person name="Ke S."/>
            <person name="Chen Y.Y."/>
            <person name="Wu W.L."/>
            <person name="Hsu J.L."/>
            <person name="Lin Y.F."/>
            <person name="Huang M.D."/>
            <person name="Li C.Y."/>
            <person name="Huang L."/>
            <person name="Wang Z.W."/>
            <person name="Zhao X."/>
            <person name="Zhong W.Y."/>
            <person name="Peng D.H."/>
            <person name="Ahmad S."/>
            <person name="Lan S."/>
            <person name="Zhang J.S."/>
            <person name="Tsai W.C."/>
            <person name="Van de Peer Y."/>
            <person name="Liu Z.J."/>
        </authorList>
    </citation>
    <scope>NUCLEOTIDE SEQUENCE</scope>
    <source>
        <strain evidence="9">CP</strain>
    </source>
</reference>
<comment type="caution">
    <text evidence="9">The sequence shown here is derived from an EMBL/GenBank/DDBJ whole genome shotgun (WGS) entry which is preliminary data.</text>
</comment>
<dbReference type="PROSITE" id="PS50217">
    <property type="entry name" value="BZIP"/>
    <property type="match status" value="1"/>
</dbReference>
<dbReference type="GO" id="GO:0003700">
    <property type="term" value="F:DNA-binding transcription factor activity"/>
    <property type="evidence" value="ECO:0007669"/>
    <property type="project" value="InterPro"/>
</dbReference>
<dbReference type="GO" id="GO:0043565">
    <property type="term" value="F:sequence-specific DNA binding"/>
    <property type="evidence" value="ECO:0007669"/>
    <property type="project" value="InterPro"/>
</dbReference>
<sequence length="382" mass="42610">MAEAARVPVPSRRASAGPPRDRETAADRMAEVELDAARALADFARVALLERDARVGARRRRRIPVSEESREENRILEDSHGGNVIESSAKIEQISEPLISNPSYSKGKSSIGGVKSRQNMSEVEKEAKRMRRILANRESARQTIRRRQALYEELTKKAADLALGIENMKKEKDLVMKKYTSLKNTNNQLKEQISKIVQTKTEESPSEVPCPQLSNSSATSSEPLPTHKPFPAFVWPSVVQQIHPAGHRSSPQNSGVSLAPFYVLPCPWFYPSHSGVLQERYEHCAGQHVKEGPLHSRSHTNPNFSKEGLVKAEGNSLKTMHHTPADKHEGTVYSTTGSYYETMSVKVHRKLADALAAAEARKRRKELKKLKSINGGQVQLRC</sequence>
<dbReference type="CDD" id="cd14702">
    <property type="entry name" value="bZIP_plant_GBF1"/>
    <property type="match status" value="1"/>
</dbReference>
<evidence type="ECO:0000259" key="8">
    <source>
        <dbReference type="PROSITE" id="PS50217"/>
    </source>
</evidence>
<feature type="region of interest" description="Disordered" evidence="7">
    <location>
        <begin position="197"/>
        <end position="225"/>
    </location>
</feature>
<evidence type="ECO:0000313" key="9">
    <source>
        <dbReference type="EMBL" id="KAK1311476.1"/>
    </source>
</evidence>
<dbReference type="SMART" id="SM00338">
    <property type="entry name" value="BRLZ"/>
    <property type="match status" value="1"/>
</dbReference>
<dbReference type="InterPro" id="IPR004827">
    <property type="entry name" value="bZIP"/>
</dbReference>
<evidence type="ECO:0000256" key="3">
    <source>
        <dbReference type="ARBA" id="ARBA00023015"/>
    </source>
</evidence>
<dbReference type="PANTHER" id="PTHR45967:SF28">
    <property type="entry name" value="BASIC-LEUCINE ZIPPER (BZIP) TRANSCRIPTION FACTOR FAMILY PROTEIN"/>
    <property type="match status" value="1"/>
</dbReference>